<evidence type="ECO:0000259" key="3">
    <source>
        <dbReference type="PROSITE" id="PS51339"/>
    </source>
</evidence>
<dbReference type="STRING" id="74557.A0A1V9ZZS7"/>
<evidence type="ECO:0000313" key="5">
    <source>
        <dbReference type="Proteomes" id="UP000243217"/>
    </source>
</evidence>
<sequence>MDHLRAMSLEEDSWTSVETHEAAHEIIPPSSVALDAKDMYYSETIQSKSPVVYMSPQHQLLRGFLCLTTYRLLFVPHPKTMTSTLIEIPLCNIAEILLQDERANMSTISSVGYSLGINEYPKDLENIKHHLEIACKNFLIVRFEVAPTFGMSYLYTRLLDALDSVHQTAPLAFAFPDSVSADDAMDVESLIEKDMIRLGILSTNSRDPGFFRLSRLNHVFRVCPTYPTVLVVPRAISESDIQSIGHFRAKGRVPVVTYRHAETNAVLVRCSQPLVGLRRRRCTRDELYIRLLQEQAQGRLYIIDCRHQTSAYGNVALGAGFEIAEFYNNVPLLFMNIENIHSMRDSIRRLFDLIKGEVRGSERSNWLSSLESTRWLEHVRSVLVATASCVDKIV</sequence>
<evidence type="ECO:0000313" key="4">
    <source>
        <dbReference type="EMBL" id="OQS03516.1"/>
    </source>
</evidence>
<dbReference type="PANTHER" id="PTHR10807">
    <property type="entry name" value="MYOTUBULARIN-RELATED"/>
    <property type="match status" value="1"/>
</dbReference>
<gene>
    <name evidence="4" type="ORF">THRCLA_21145</name>
</gene>
<comment type="similarity">
    <text evidence="1">Belongs to the protein-tyrosine phosphatase family. Non-receptor class myotubularin subfamily.</text>
</comment>
<dbReference type="SUPFAM" id="SSF50729">
    <property type="entry name" value="PH domain-like"/>
    <property type="match status" value="1"/>
</dbReference>
<feature type="binding site" evidence="2">
    <location>
        <begin position="339"/>
        <end position="340"/>
    </location>
    <ligand>
        <name>substrate</name>
    </ligand>
</feature>
<reference evidence="4 5" key="1">
    <citation type="journal article" date="2014" name="Genome Biol. Evol.">
        <title>The secreted proteins of Achlya hypogyna and Thraustotheca clavata identify the ancestral oomycete secretome and reveal gene acquisitions by horizontal gene transfer.</title>
        <authorList>
            <person name="Misner I."/>
            <person name="Blouin N."/>
            <person name="Leonard G."/>
            <person name="Richards T.A."/>
            <person name="Lane C.E."/>
        </authorList>
    </citation>
    <scope>NUCLEOTIDE SEQUENCE [LARGE SCALE GENOMIC DNA]</scope>
    <source>
        <strain evidence="4 5">ATCC 34112</strain>
    </source>
</reference>
<dbReference type="InterPro" id="IPR030564">
    <property type="entry name" value="Myotubularin"/>
</dbReference>
<keyword evidence="5" id="KW-1185">Reference proteome</keyword>
<feature type="domain" description="Myotubularin phosphatase" evidence="3">
    <location>
        <begin position="185"/>
        <end position="394"/>
    </location>
</feature>
<dbReference type="InterPro" id="IPR011993">
    <property type="entry name" value="PH-like_dom_sf"/>
</dbReference>
<dbReference type="PROSITE" id="PS51339">
    <property type="entry name" value="PPASE_MYOTUBULARIN"/>
    <property type="match status" value="1"/>
</dbReference>
<name>A0A1V9ZZS7_9STRA</name>
<dbReference type="SUPFAM" id="SSF52799">
    <property type="entry name" value="(Phosphotyrosine protein) phosphatases II"/>
    <property type="match status" value="1"/>
</dbReference>
<dbReference type="OrthoDB" id="271628at2759"/>
<dbReference type="GO" id="GO:0005737">
    <property type="term" value="C:cytoplasm"/>
    <property type="evidence" value="ECO:0007669"/>
    <property type="project" value="TreeGrafter"/>
</dbReference>
<dbReference type="InterPro" id="IPR010569">
    <property type="entry name" value="Myotubularin-like_Pase_dom"/>
</dbReference>
<dbReference type="Proteomes" id="UP000243217">
    <property type="component" value="Unassembled WGS sequence"/>
</dbReference>
<organism evidence="4 5">
    <name type="scientific">Thraustotheca clavata</name>
    <dbReference type="NCBI Taxonomy" id="74557"/>
    <lineage>
        <taxon>Eukaryota</taxon>
        <taxon>Sar</taxon>
        <taxon>Stramenopiles</taxon>
        <taxon>Oomycota</taxon>
        <taxon>Saprolegniomycetes</taxon>
        <taxon>Saprolegniales</taxon>
        <taxon>Achlyaceae</taxon>
        <taxon>Thraustotheca</taxon>
    </lineage>
</organism>
<evidence type="ECO:0000256" key="1">
    <source>
        <dbReference type="ARBA" id="ARBA00007471"/>
    </source>
</evidence>
<feature type="non-terminal residue" evidence="4">
    <location>
        <position position="394"/>
    </location>
</feature>
<dbReference type="PANTHER" id="PTHR10807:SF128">
    <property type="entry name" value="PHOSPHATIDYLINOSITOL-3,5-BISPHOSPHATE 3-PHOSPHATASE"/>
    <property type="match status" value="1"/>
</dbReference>
<dbReference type="InterPro" id="IPR029021">
    <property type="entry name" value="Prot-tyrosine_phosphatase-like"/>
</dbReference>
<dbReference type="Gene3D" id="2.30.29.30">
    <property type="entry name" value="Pleckstrin-homology domain (PH domain)/Phosphotyrosine-binding domain (PTB)"/>
    <property type="match status" value="1"/>
</dbReference>
<accession>A0A1V9ZZS7</accession>
<proteinExistence type="inferred from homology"/>
<evidence type="ECO:0000256" key="2">
    <source>
        <dbReference type="PIRSR" id="PIRSR630564-2"/>
    </source>
</evidence>
<protein>
    <submittedName>
        <fullName evidence="4">Myotubularin</fullName>
    </submittedName>
</protein>
<dbReference type="AlphaFoldDB" id="A0A1V9ZZS7"/>
<dbReference type="EMBL" id="JNBS01000862">
    <property type="protein sequence ID" value="OQS03516.1"/>
    <property type="molecule type" value="Genomic_DNA"/>
</dbReference>
<dbReference type="Pfam" id="PF06602">
    <property type="entry name" value="Myotub-related"/>
    <property type="match status" value="1"/>
</dbReference>
<comment type="caution">
    <text evidence="4">The sequence shown here is derived from an EMBL/GenBank/DDBJ whole genome shotgun (WGS) entry which is preliminary data.</text>
</comment>